<dbReference type="AlphaFoldDB" id="A0A3P7R7Y3"/>
<evidence type="ECO:0000256" key="4">
    <source>
        <dbReference type="ARBA" id="ARBA00023002"/>
    </source>
</evidence>
<dbReference type="InterPro" id="IPR029061">
    <property type="entry name" value="THDP-binding"/>
</dbReference>
<feature type="domain" description="Dehydrogenase E1 component" evidence="6">
    <location>
        <begin position="35"/>
        <end position="81"/>
    </location>
</feature>
<keyword evidence="5" id="KW-0786">Thiamine pyrophosphate</keyword>
<dbReference type="PANTHER" id="PTHR23152:SF4">
    <property type="entry name" value="2-OXOADIPATE DEHYDROGENASE COMPLEX COMPONENT E1"/>
    <property type="match status" value="1"/>
</dbReference>
<proteinExistence type="inferred from homology"/>
<accession>A0A3P7R7Y3</accession>
<keyword evidence="3" id="KW-0809">Transit peptide</keyword>
<evidence type="ECO:0000259" key="6">
    <source>
        <dbReference type="Pfam" id="PF00676"/>
    </source>
</evidence>
<evidence type="ECO:0000256" key="2">
    <source>
        <dbReference type="ARBA" id="ARBA00006936"/>
    </source>
</evidence>
<dbReference type="Proteomes" id="UP000281553">
    <property type="component" value="Unassembled WGS sequence"/>
</dbReference>
<gene>
    <name evidence="7" type="ORF">DILT_LOCUS18070</name>
</gene>
<name>A0A3P7R7Y3_DIBLA</name>
<dbReference type="GO" id="GO:0005739">
    <property type="term" value="C:mitochondrion"/>
    <property type="evidence" value="ECO:0007669"/>
    <property type="project" value="TreeGrafter"/>
</dbReference>
<comment type="similarity">
    <text evidence="2">Belongs to the alpha-ketoglutarate dehydrogenase family.</text>
</comment>
<organism evidence="7 8">
    <name type="scientific">Dibothriocephalus latus</name>
    <name type="common">Fish tapeworm</name>
    <name type="synonym">Diphyllobothrium latum</name>
    <dbReference type="NCBI Taxonomy" id="60516"/>
    <lineage>
        <taxon>Eukaryota</taxon>
        <taxon>Metazoa</taxon>
        <taxon>Spiralia</taxon>
        <taxon>Lophotrochozoa</taxon>
        <taxon>Platyhelminthes</taxon>
        <taxon>Cestoda</taxon>
        <taxon>Eucestoda</taxon>
        <taxon>Diphyllobothriidea</taxon>
        <taxon>Diphyllobothriidae</taxon>
        <taxon>Dibothriocephalus</taxon>
    </lineage>
</organism>
<dbReference type="InterPro" id="IPR011603">
    <property type="entry name" value="2oxoglutarate_DH_E1"/>
</dbReference>
<sequence length="107" mass="11667">MNTPIYLNDVCYRRFRGLLGLPALNNNSFPRGDDKGEHVLSMLLHGDASFCGQGVVYETMHLSDLPSYTTHGSIHMVVNNQVKTFMPSSVAPSSIPHTASNNSGLFA</sequence>
<dbReference type="PANTHER" id="PTHR23152">
    <property type="entry name" value="2-OXOGLUTARATE DEHYDROGENASE"/>
    <property type="match status" value="1"/>
</dbReference>
<evidence type="ECO:0000256" key="1">
    <source>
        <dbReference type="ARBA" id="ARBA00001964"/>
    </source>
</evidence>
<keyword evidence="8" id="KW-1185">Reference proteome</keyword>
<evidence type="ECO:0000256" key="3">
    <source>
        <dbReference type="ARBA" id="ARBA00022946"/>
    </source>
</evidence>
<dbReference type="GO" id="GO:0030976">
    <property type="term" value="F:thiamine pyrophosphate binding"/>
    <property type="evidence" value="ECO:0007669"/>
    <property type="project" value="InterPro"/>
</dbReference>
<dbReference type="GO" id="GO:0045252">
    <property type="term" value="C:oxoglutarate dehydrogenase complex"/>
    <property type="evidence" value="ECO:0007669"/>
    <property type="project" value="TreeGrafter"/>
</dbReference>
<dbReference type="InterPro" id="IPR001017">
    <property type="entry name" value="DH_E1"/>
</dbReference>
<dbReference type="Pfam" id="PF00676">
    <property type="entry name" value="E1_dh"/>
    <property type="match status" value="1"/>
</dbReference>
<dbReference type="GO" id="GO:0004591">
    <property type="term" value="F:oxoglutarate dehydrogenase (succinyl-transferring) activity"/>
    <property type="evidence" value="ECO:0007669"/>
    <property type="project" value="TreeGrafter"/>
</dbReference>
<keyword evidence="4" id="KW-0560">Oxidoreductase</keyword>
<dbReference type="Gene3D" id="3.40.50.970">
    <property type="match status" value="1"/>
</dbReference>
<reference evidence="7 8" key="1">
    <citation type="submission" date="2018-11" db="EMBL/GenBank/DDBJ databases">
        <authorList>
            <consortium name="Pathogen Informatics"/>
        </authorList>
    </citation>
    <scope>NUCLEOTIDE SEQUENCE [LARGE SCALE GENOMIC DNA]</scope>
</reference>
<evidence type="ECO:0000313" key="7">
    <source>
        <dbReference type="EMBL" id="VDN39932.1"/>
    </source>
</evidence>
<comment type="cofactor">
    <cofactor evidence="1">
        <name>thiamine diphosphate</name>
        <dbReference type="ChEBI" id="CHEBI:58937"/>
    </cofactor>
</comment>
<dbReference type="OrthoDB" id="413077at2759"/>
<evidence type="ECO:0000313" key="8">
    <source>
        <dbReference type="Proteomes" id="UP000281553"/>
    </source>
</evidence>
<dbReference type="EMBL" id="UYRU01097115">
    <property type="protein sequence ID" value="VDN39932.1"/>
    <property type="molecule type" value="Genomic_DNA"/>
</dbReference>
<dbReference type="GO" id="GO:0006099">
    <property type="term" value="P:tricarboxylic acid cycle"/>
    <property type="evidence" value="ECO:0007669"/>
    <property type="project" value="TreeGrafter"/>
</dbReference>
<dbReference type="SUPFAM" id="SSF52518">
    <property type="entry name" value="Thiamin diphosphate-binding fold (THDP-binding)"/>
    <property type="match status" value="1"/>
</dbReference>
<protein>
    <recommendedName>
        <fullName evidence="6">Dehydrogenase E1 component domain-containing protein</fullName>
    </recommendedName>
</protein>
<evidence type="ECO:0000256" key="5">
    <source>
        <dbReference type="ARBA" id="ARBA00023052"/>
    </source>
</evidence>